<name>A0ABT2FQC5_9GAMM</name>
<evidence type="ECO:0000313" key="1">
    <source>
        <dbReference type="EMBL" id="MCS4558515.1"/>
    </source>
</evidence>
<reference evidence="2" key="2">
    <citation type="submission" date="2023-07" db="EMBL/GenBank/DDBJ databases">
        <title>Shewanella mangrovi sp. nov., an acetaldehyde- degrading bacterium isolated from mangrove sediment.</title>
        <authorList>
            <person name="Liu Y."/>
        </authorList>
    </citation>
    <scope>NUCLEOTIDE SEQUENCE [LARGE SCALE GENOMIC DNA]</scope>
    <source>
        <strain evidence="2">C32</strain>
    </source>
</reference>
<comment type="caution">
    <text evidence="1">The sequence shown here is derived from an EMBL/GenBank/DDBJ whole genome shotgun (WGS) entry which is preliminary data.</text>
</comment>
<accession>A0ABT2FQC5</accession>
<keyword evidence="2" id="KW-1185">Reference proteome</keyword>
<protein>
    <submittedName>
        <fullName evidence="1">Uncharacterized protein</fullName>
    </submittedName>
</protein>
<dbReference type="Proteomes" id="UP001201549">
    <property type="component" value="Unassembled WGS sequence"/>
</dbReference>
<dbReference type="RefSeq" id="WP_238898334.1">
    <property type="nucleotide sequence ID" value="NZ_JAKOGG010000022.1"/>
</dbReference>
<sequence>MEHDDCKVVPIGESRWRAAERRAQIERMAAIVRCSPTLSAEAIATLLYHHGARLIDGGNDAA</sequence>
<proteinExistence type="predicted"/>
<gene>
    <name evidence="1" type="ORF">L9G74_18935</name>
</gene>
<evidence type="ECO:0000313" key="2">
    <source>
        <dbReference type="Proteomes" id="UP001201549"/>
    </source>
</evidence>
<dbReference type="EMBL" id="JAKOGG010000022">
    <property type="protein sequence ID" value="MCS4558515.1"/>
    <property type="molecule type" value="Genomic_DNA"/>
</dbReference>
<reference evidence="1 2" key="1">
    <citation type="submission" date="2022-02" db="EMBL/GenBank/DDBJ databases">
        <authorList>
            <person name="Zhuang L."/>
        </authorList>
    </citation>
    <scope>NUCLEOTIDE SEQUENCE [LARGE SCALE GENOMIC DNA]</scope>
    <source>
        <strain evidence="1 2">C32</strain>
    </source>
</reference>
<organism evidence="1 2">
    <name type="scientific">Shewanella electrica</name>
    <dbReference type="NCBI Taxonomy" id="515560"/>
    <lineage>
        <taxon>Bacteria</taxon>
        <taxon>Pseudomonadati</taxon>
        <taxon>Pseudomonadota</taxon>
        <taxon>Gammaproteobacteria</taxon>
        <taxon>Alteromonadales</taxon>
        <taxon>Shewanellaceae</taxon>
        <taxon>Shewanella</taxon>
    </lineage>
</organism>